<dbReference type="EMBL" id="BMAV01016346">
    <property type="protein sequence ID" value="GFY67043.1"/>
    <property type="molecule type" value="Genomic_DNA"/>
</dbReference>
<keyword evidence="2" id="KW-1185">Reference proteome</keyword>
<sequence>MAVTDRNSAKGWPRDVRRGGRKDVTEITCRGNFRVKTMGGAMWGWTGVFGHDFQVLHSLLAVRSNFLRKGLWERKEISFALFVFCSRCVCIRQKEPVSGNDLVAAGELWKQLMVMNRIQKNVDEVFQFSFVNSG</sequence>
<reference evidence="1" key="1">
    <citation type="submission" date="2020-08" db="EMBL/GenBank/DDBJ databases">
        <title>Multicomponent nature underlies the extraordinary mechanical properties of spider dragline silk.</title>
        <authorList>
            <person name="Kono N."/>
            <person name="Nakamura H."/>
            <person name="Mori M."/>
            <person name="Yoshida Y."/>
            <person name="Ohtoshi R."/>
            <person name="Malay A.D."/>
            <person name="Moran D.A.P."/>
            <person name="Tomita M."/>
            <person name="Numata K."/>
            <person name="Arakawa K."/>
        </authorList>
    </citation>
    <scope>NUCLEOTIDE SEQUENCE</scope>
</reference>
<dbReference type="Proteomes" id="UP000886998">
    <property type="component" value="Unassembled WGS sequence"/>
</dbReference>
<organism evidence="1 2">
    <name type="scientific">Trichonephila inaurata madagascariensis</name>
    <dbReference type="NCBI Taxonomy" id="2747483"/>
    <lineage>
        <taxon>Eukaryota</taxon>
        <taxon>Metazoa</taxon>
        <taxon>Ecdysozoa</taxon>
        <taxon>Arthropoda</taxon>
        <taxon>Chelicerata</taxon>
        <taxon>Arachnida</taxon>
        <taxon>Araneae</taxon>
        <taxon>Araneomorphae</taxon>
        <taxon>Entelegynae</taxon>
        <taxon>Araneoidea</taxon>
        <taxon>Nephilidae</taxon>
        <taxon>Trichonephila</taxon>
        <taxon>Trichonephila inaurata</taxon>
    </lineage>
</organism>
<accession>A0A8X6Y7C1</accession>
<comment type="caution">
    <text evidence="1">The sequence shown here is derived from an EMBL/GenBank/DDBJ whole genome shotgun (WGS) entry which is preliminary data.</text>
</comment>
<evidence type="ECO:0000313" key="1">
    <source>
        <dbReference type="EMBL" id="GFY67043.1"/>
    </source>
</evidence>
<dbReference type="AlphaFoldDB" id="A0A8X6Y7C1"/>
<protein>
    <submittedName>
        <fullName evidence="1">Uncharacterized protein</fullName>
    </submittedName>
</protein>
<gene>
    <name evidence="1" type="ORF">TNIN_259501</name>
</gene>
<evidence type="ECO:0000313" key="2">
    <source>
        <dbReference type="Proteomes" id="UP000886998"/>
    </source>
</evidence>
<proteinExistence type="predicted"/>
<name>A0A8X6Y7C1_9ARAC</name>